<dbReference type="Gene3D" id="3.40.50.980">
    <property type="match status" value="4"/>
</dbReference>
<dbReference type="SUPFAM" id="SSF52777">
    <property type="entry name" value="CoA-dependent acyltransferases"/>
    <property type="match status" value="4"/>
</dbReference>
<evidence type="ECO:0000256" key="2">
    <source>
        <dbReference type="ARBA" id="ARBA00022553"/>
    </source>
</evidence>
<dbReference type="SUPFAM" id="SSF56801">
    <property type="entry name" value="Acetyl-CoA synthetase-like"/>
    <property type="match status" value="2"/>
</dbReference>
<dbReference type="InterPro" id="IPR023213">
    <property type="entry name" value="CAT-like_dom_sf"/>
</dbReference>
<dbReference type="CDD" id="cd12117">
    <property type="entry name" value="A_NRPS_Srf_like"/>
    <property type="match status" value="1"/>
</dbReference>
<keyword evidence="7" id="KW-1185">Reference proteome</keyword>
<dbReference type="InterPro" id="IPR009081">
    <property type="entry name" value="PP-bd_ACP"/>
</dbReference>
<dbReference type="SUPFAM" id="SSF47336">
    <property type="entry name" value="ACP-like"/>
    <property type="match status" value="2"/>
</dbReference>
<keyword evidence="2" id="KW-0597">Phosphoprotein</keyword>
<comment type="caution">
    <text evidence="6">The sequence shown here is derived from an EMBL/GenBank/DDBJ whole genome shotgun (WGS) entry which is preliminary data.</text>
</comment>
<dbReference type="GO" id="GO:0031177">
    <property type="term" value="F:phosphopantetheine binding"/>
    <property type="evidence" value="ECO:0007669"/>
    <property type="project" value="InterPro"/>
</dbReference>
<dbReference type="FunFam" id="2.30.38.10:FF:000001">
    <property type="entry name" value="Non-ribosomal peptide synthetase PvdI"/>
    <property type="match status" value="2"/>
</dbReference>
<keyword evidence="3" id="KW-0436">Ligase</keyword>
<dbReference type="Pfam" id="PF00501">
    <property type="entry name" value="AMP-binding"/>
    <property type="match status" value="2"/>
</dbReference>
<accession>A0A9P6UW28</accession>
<dbReference type="FunFam" id="3.40.50.980:FF:000001">
    <property type="entry name" value="Non-ribosomal peptide synthetase"/>
    <property type="match status" value="2"/>
</dbReference>
<evidence type="ECO:0000313" key="6">
    <source>
        <dbReference type="EMBL" id="KAG0323428.1"/>
    </source>
</evidence>
<dbReference type="CDD" id="cd05930">
    <property type="entry name" value="A_NRPS"/>
    <property type="match status" value="1"/>
</dbReference>
<evidence type="ECO:0000313" key="7">
    <source>
        <dbReference type="Proteomes" id="UP000823405"/>
    </source>
</evidence>
<feature type="domain" description="Carrier" evidence="5">
    <location>
        <begin position="943"/>
        <end position="1017"/>
    </location>
</feature>
<gene>
    <name evidence="6" type="ORF">BGZ97_004058</name>
</gene>
<dbReference type="NCBIfam" id="NF003417">
    <property type="entry name" value="PRK04813.1"/>
    <property type="match status" value="2"/>
</dbReference>
<dbReference type="SMART" id="SM00823">
    <property type="entry name" value="PKS_PP"/>
    <property type="match status" value="1"/>
</dbReference>
<dbReference type="Proteomes" id="UP000823405">
    <property type="component" value="Unassembled WGS sequence"/>
</dbReference>
<dbReference type="PANTHER" id="PTHR45527">
    <property type="entry name" value="NONRIBOSOMAL PEPTIDE SYNTHETASE"/>
    <property type="match status" value="1"/>
</dbReference>
<dbReference type="InterPro" id="IPR006162">
    <property type="entry name" value="Ppantetheine_attach_site"/>
</dbReference>
<organism evidence="6 7">
    <name type="scientific">Linnemannia gamsii</name>
    <dbReference type="NCBI Taxonomy" id="64522"/>
    <lineage>
        <taxon>Eukaryota</taxon>
        <taxon>Fungi</taxon>
        <taxon>Fungi incertae sedis</taxon>
        <taxon>Mucoromycota</taxon>
        <taxon>Mortierellomycotina</taxon>
        <taxon>Mortierellomycetes</taxon>
        <taxon>Mortierellales</taxon>
        <taxon>Mortierellaceae</taxon>
        <taxon>Linnemannia</taxon>
    </lineage>
</organism>
<dbReference type="CDD" id="cd19544">
    <property type="entry name" value="E-C_NRPS"/>
    <property type="match status" value="1"/>
</dbReference>
<sequence length="2072" mass="228820">MEIWLAQQINPDSPVYNIGQFTQIHGAVDRDLFEIALRQVVAETQSPRLQFVEDSNGLRQCVGSPKWSLPFIDFSTEGEPQAAAEAWMRANYEQPINLLHDPLFDYALLKVAPDRCLWYRRAHHIVVDGVGFALIAQRMAQVYSALVEGVAANECPFGPISLLLENDARYRASAQYIKDRAYWLQYCANWPEPVTLANRYAPALHHRIHHTAYLSSESVRAYAADASRLAQLITAAMAAYLHRLTGAQDIVLGFPVTGRFGEDRRIPGVASNVLPIRLTVQSDMSLSSLIEQAAQEIQRGFRHQRYRYEALRRELGLVPNQPLFGPTINLMPFDYDLSFGGHASSNHNLVNGPVEDLMIAVYTQSDGSPPRIDFEANPTLYTIDELITHQCRFLKFLDALAIEPAQPISSIDLLDAKERRQLLVEWNATERDYPAHQCIHQLFEEQAERTPEATALVYENQVLSYAELNARANHLAHQLLELSVQPGDYIATVLERSMELVAAQLAILKVGAVYVPIDPKAPAQRQTWIVADCAARLLIADAHTEVPATLLVPLLRLTSSHTNETDAPIANPDLVHSSLDTAYVMYTSGSTGTPKGVLVPHRAIARLVINNGYVDIDATDRVAFAANPAFDASTFEVWAPLLNGGTLVVIDHDTVLTPNAFVHTLQEKRISIMWLTVGLFNQLAVSLEPVFPQLKTLIVGGDALDASVIAQVLRNAPPQRLINGYGPTESTTFATTYSIVSPPEEGASIPIGRPIANTRLYLLDTRGQPVPLGAVGELYIGGAGVALGYLNRPELTAERFLPDPFSNHENARMYKTGDLARYLPDGNLEFLGRNDQQIKIRGFRIELGEIEARLVEHPQVREAAVLVLGKDRDKRLVAYVVAEPDEQLASTLRAHLMTRLSEYMMPVAFVRLDALPLTPNGKLDRRALPAPDDEAFARRTYESPQGEIETALARIWAELFKIEQISRHDSFFALGGHSLLAVQMIERLRRLGLTVSVRTLFETPTLSVLAQSLGQHHEVTVPSNLITPNTTRLTPDLLPLIDLTQTEIDRIVEQTPGGGANIQDIYALSPLQDGILFHHLLTTEGDPYLLIIQMAFSNRALLDRYLEAVQQVVDRHDILRTAFVWESQSTPAQVVWRHAPLSITELALDPAAGPIPEQLAQRVDPRRHRIELTQAPLLRFVIAQDSNGRWLLVELVHHLIVDHSTLEGMNAEIQAFLECRGDALPAPQPFRNLVAQARLGLSQEAHERFFTEMLADVEEPTLPFGLAGVYRDGAQATESHQMLPQDLNDRLRAQAKRLGVSLASLCHLAWALVLGRASAQQQVVFGTVLFGRMHAGEGAGHAMGLFINTLPLRIDLDSGSVQDSVRVVHAHLASLLEHEYASLALAQRCSVVPAGVPLFSALLNYRHNTMPLGATPTTPGIEFLNAQESTNYPFTLSVEDFGSALGLTAQVVEPIDSARVCGYMQQTLQSLADALERAPDMPVWQLEVLPIEERECLLQTRNATTAPYPEHQCIHQLFEEQVKRTPEATALVYENQELSYAELNARANRLAHQLIELGVQPDTYVAICVKRSPAMVVGLLAILKAGGAYVPLDPAYPNERLRYILTDAAPALLLADMAGRAVLGEAMLAALTVLDPNALPEEASTNPDVPALASHHLAYVIYTSGSTGVPKGVMVLHRGLNNYLHWAAQTYAPKRGTVVSSSLSFDATVTSLWTPLLYGSTALLLSEGKEIDELEAYVHQAQGRGLVKITPMHFEMLGQRLQTDGAKTRVDAFVIGGEALSASTIAMWQRIQPDVRLINEYGPTETVVGCVVYDMRTPLSQSGLVPIGRPIANTRIYLLDAHGQPVPLGAVGELYIGGAGVSRGYLNRPELTAERFLTDPFSDTPDARMYKTGDLARYLPDGNLEFLGRNDHQVKIRGFRIEPGEIEARLIEHPQVREATVLALGEDSEKRLIAYVVAEPDEQLASTLRAHLTTRLPEYMMPAAFVRLDALPLTPNGKLDRRALPAPDDEAFARQTYEAPEGEIETTLAAIWSELLGLERVSRHDSFFALGGHSLLAVQMIERLRRLGLKLS</sequence>
<evidence type="ECO:0000256" key="1">
    <source>
        <dbReference type="ARBA" id="ARBA00022450"/>
    </source>
</evidence>
<dbReference type="InterPro" id="IPR010071">
    <property type="entry name" value="AA_adenyl_dom"/>
</dbReference>
<protein>
    <recommendedName>
        <fullName evidence="5">Carrier domain-containing protein</fullName>
    </recommendedName>
</protein>
<dbReference type="Gene3D" id="2.30.38.10">
    <property type="entry name" value="Luciferase, Domain 3"/>
    <property type="match status" value="2"/>
</dbReference>
<dbReference type="Pfam" id="PF00668">
    <property type="entry name" value="Condensation"/>
    <property type="match status" value="2"/>
</dbReference>
<dbReference type="PROSITE" id="PS00455">
    <property type="entry name" value="AMP_BINDING"/>
    <property type="match status" value="2"/>
</dbReference>
<dbReference type="Gene3D" id="3.30.559.10">
    <property type="entry name" value="Chloramphenicol acetyltransferase-like domain"/>
    <property type="match status" value="2"/>
</dbReference>
<dbReference type="InterPro" id="IPR020845">
    <property type="entry name" value="AMP-binding_CS"/>
</dbReference>
<dbReference type="Gene3D" id="3.30.300.30">
    <property type="match status" value="2"/>
</dbReference>
<name>A0A9P6UW28_9FUNG</name>
<comment type="similarity">
    <text evidence="4">Belongs to the NRP synthetase family.</text>
</comment>
<dbReference type="InterPro" id="IPR036736">
    <property type="entry name" value="ACP-like_sf"/>
</dbReference>
<dbReference type="PROSITE" id="PS00012">
    <property type="entry name" value="PHOSPHOPANTETHEINE"/>
    <property type="match status" value="2"/>
</dbReference>
<dbReference type="OrthoDB" id="329835at2759"/>
<dbReference type="Pfam" id="PF13193">
    <property type="entry name" value="AMP-binding_C"/>
    <property type="match status" value="2"/>
</dbReference>
<dbReference type="FunFam" id="3.30.300.30:FF:000010">
    <property type="entry name" value="Enterobactin synthetase component F"/>
    <property type="match status" value="2"/>
</dbReference>
<dbReference type="InterPro" id="IPR000873">
    <property type="entry name" value="AMP-dep_synth/lig_dom"/>
</dbReference>
<feature type="domain" description="Carrier" evidence="5">
    <location>
        <begin position="2019"/>
        <end position="2072"/>
    </location>
</feature>
<evidence type="ECO:0000256" key="4">
    <source>
        <dbReference type="ARBA" id="ARBA00029454"/>
    </source>
</evidence>
<dbReference type="GO" id="GO:0043041">
    <property type="term" value="P:amino acid activation for nonribosomal peptide biosynthetic process"/>
    <property type="evidence" value="ECO:0007669"/>
    <property type="project" value="TreeGrafter"/>
</dbReference>
<reference evidence="6" key="1">
    <citation type="journal article" date="2020" name="Fungal Divers.">
        <title>Resolving the Mortierellaceae phylogeny through synthesis of multi-gene phylogenetics and phylogenomics.</title>
        <authorList>
            <person name="Vandepol N."/>
            <person name="Liber J."/>
            <person name="Desiro A."/>
            <person name="Na H."/>
            <person name="Kennedy M."/>
            <person name="Barry K."/>
            <person name="Grigoriev I.V."/>
            <person name="Miller A.N."/>
            <person name="O'Donnell K."/>
            <person name="Stajich J.E."/>
            <person name="Bonito G."/>
        </authorList>
    </citation>
    <scope>NUCLEOTIDE SEQUENCE</scope>
    <source>
        <strain evidence="6">NVP60</strain>
    </source>
</reference>
<dbReference type="Gene3D" id="3.30.559.30">
    <property type="entry name" value="Nonribosomal peptide synthetase, condensation domain"/>
    <property type="match status" value="2"/>
</dbReference>
<dbReference type="GO" id="GO:0044550">
    <property type="term" value="P:secondary metabolite biosynthetic process"/>
    <property type="evidence" value="ECO:0007669"/>
    <property type="project" value="TreeGrafter"/>
</dbReference>
<dbReference type="PROSITE" id="PS50075">
    <property type="entry name" value="CARRIER"/>
    <property type="match status" value="2"/>
</dbReference>
<dbReference type="InterPro" id="IPR045851">
    <property type="entry name" value="AMP-bd_C_sf"/>
</dbReference>
<evidence type="ECO:0000256" key="3">
    <source>
        <dbReference type="ARBA" id="ARBA00022598"/>
    </source>
</evidence>
<dbReference type="Gene3D" id="1.10.1200.10">
    <property type="entry name" value="ACP-like"/>
    <property type="match status" value="2"/>
</dbReference>
<dbReference type="PANTHER" id="PTHR45527:SF1">
    <property type="entry name" value="FATTY ACID SYNTHASE"/>
    <property type="match status" value="1"/>
</dbReference>
<proteinExistence type="inferred from homology"/>
<dbReference type="InterPro" id="IPR025110">
    <property type="entry name" value="AMP-bd_C"/>
</dbReference>
<evidence type="ECO:0000259" key="5">
    <source>
        <dbReference type="PROSITE" id="PS50075"/>
    </source>
</evidence>
<dbReference type="EMBL" id="JAAAIN010000002">
    <property type="protein sequence ID" value="KAG0323428.1"/>
    <property type="molecule type" value="Genomic_DNA"/>
</dbReference>
<dbReference type="Pfam" id="PF00550">
    <property type="entry name" value="PP-binding"/>
    <property type="match status" value="2"/>
</dbReference>
<dbReference type="FunFam" id="1.10.1200.10:FF:000005">
    <property type="entry name" value="Nonribosomal peptide synthetase 1"/>
    <property type="match status" value="1"/>
</dbReference>
<keyword evidence="1" id="KW-0596">Phosphopantetheine</keyword>
<dbReference type="GO" id="GO:0016874">
    <property type="term" value="F:ligase activity"/>
    <property type="evidence" value="ECO:0007669"/>
    <property type="project" value="UniProtKB-KW"/>
</dbReference>
<feature type="non-terminal residue" evidence="6">
    <location>
        <position position="2072"/>
    </location>
</feature>
<dbReference type="FunFam" id="3.40.50.12780:FF:000012">
    <property type="entry name" value="Non-ribosomal peptide synthetase"/>
    <property type="match status" value="2"/>
</dbReference>
<dbReference type="InterPro" id="IPR001242">
    <property type="entry name" value="Condensation_dom"/>
</dbReference>
<dbReference type="InterPro" id="IPR020806">
    <property type="entry name" value="PKS_PP-bd"/>
</dbReference>
<dbReference type="GO" id="GO:0005737">
    <property type="term" value="C:cytoplasm"/>
    <property type="evidence" value="ECO:0007669"/>
    <property type="project" value="TreeGrafter"/>
</dbReference>
<dbReference type="NCBIfam" id="TIGR01733">
    <property type="entry name" value="AA-adenyl-dom"/>
    <property type="match status" value="2"/>
</dbReference>